<protein>
    <submittedName>
        <fullName evidence="2">Reverse transcriptase-like protein</fullName>
    </submittedName>
</protein>
<dbReference type="GO" id="GO:0003676">
    <property type="term" value="F:nucleic acid binding"/>
    <property type="evidence" value="ECO:0007669"/>
    <property type="project" value="InterPro"/>
</dbReference>
<dbReference type="NCBIfam" id="NF005822">
    <property type="entry name" value="PRK07708.1"/>
    <property type="match status" value="1"/>
</dbReference>
<dbReference type="PANTHER" id="PTHR48475">
    <property type="entry name" value="RIBONUCLEASE H"/>
    <property type="match status" value="1"/>
</dbReference>
<dbReference type="Proteomes" id="UP000322139">
    <property type="component" value="Unassembled WGS sequence"/>
</dbReference>
<organism evidence="2 3">
    <name type="scientific">Bacillus infantis</name>
    <dbReference type="NCBI Taxonomy" id="324767"/>
    <lineage>
        <taxon>Bacteria</taxon>
        <taxon>Bacillati</taxon>
        <taxon>Bacillota</taxon>
        <taxon>Bacilli</taxon>
        <taxon>Bacillales</taxon>
        <taxon>Bacillaceae</taxon>
        <taxon>Bacillus</taxon>
    </lineage>
</organism>
<dbReference type="InterPro" id="IPR012337">
    <property type="entry name" value="RNaseH-like_sf"/>
</dbReference>
<evidence type="ECO:0000259" key="1">
    <source>
        <dbReference type="PROSITE" id="PS50879"/>
    </source>
</evidence>
<comment type="caution">
    <text evidence="2">The sequence shown here is derived from an EMBL/GenBank/DDBJ whole genome shotgun (WGS) entry which is preliminary data.</text>
</comment>
<dbReference type="GO" id="GO:0003964">
    <property type="term" value="F:RNA-directed DNA polymerase activity"/>
    <property type="evidence" value="ECO:0007669"/>
    <property type="project" value="UniProtKB-KW"/>
</dbReference>
<dbReference type="PROSITE" id="PS50879">
    <property type="entry name" value="RNASE_H_1"/>
    <property type="match status" value="1"/>
</dbReference>
<dbReference type="CDD" id="cd09279">
    <property type="entry name" value="RNase_HI_like"/>
    <property type="match status" value="1"/>
</dbReference>
<name>A0A5D4RIL7_9BACI</name>
<gene>
    <name evidence="2" type="ORF">FZD51_08400</name>
</gene>
<keyword evidence="2" id="KW-0695">RNA-directed DNA polymerase</keyword>
<dbReference type="Gene3D" id="3.30.420.10">
    <property type="entry name" value="Ribonuclease H-like superfamily/Ribonuclease H"/>
    <property type="match status" value="1"/>
</dbReference>
<dbReference type="SUPFAM" id="SSF53098">
    <property type="entry name" value="Ribonuclease H-like"/>
    <property type="match status" value="1"/>
</dbReference>
<feature type="domain" description="RNase H type-1" evidence="1">
    <location>
        <begin position="70"/>
        <end position="207"/>
    </location>
</feature>
<proteinExistence type="predicted"/>
<dbReference type="PANTHER" id="PTHR48475:SF1">
    <property type="entry name" value="RNASE H TYPE-1 DOMAIN-CONTAINING PROTEIN"/>
    <property type="match status" value="1"/>
</dbReference>
<dbReference type="Pfam" id="PF13456">
    <property type="entry name" value="RVT_3"/>
    <property type="match status" value="1"/>
</dbReference>
<dbReference type="RefSeq" id="WP_148974374.1">
    <property type="nucleotide sequence ID" value="NZ_JBNIKU010000001.1"/>
</dbReference>
<dbReference type="InterPro" id="IPR002156">
    <property type="entry name" value="RNaseH_domain"/>
</dbReference>
<reference evidence="2 3" key="1">
    <citation type="submission" date="2019-08" db="EMBL/GenBank/DDBJ databases">
        <title>Bacillus genomes from the desert of Cuatro Cienegas, Coahuila.</title>
        <authorList>
            <person name="Olmedo-Alvarez G."/>
        </authorList>
    </citation>
    <scope>NUCLEOTIDE SEQUENCE [LARGE SCALE GENOMIC DNA]</scope>
    <source>
        <strain evidence="2 3">CH446_14T</strain>
    </source>
</reference>
<dbReference type="AlphaFoldDB" id="A0A5D4RIL7"/>
<dbReference type="GO" id="GO:0004523">
    <property type="term" value="F:RNA-DNA hybrid ribonuclease activity"/>
    <property type="evidence" value="ECO:0007669"/>
    <property type="project" value="InterPro"/>
</dbReference>
<keyword evidence="2" id="KW-0548">Nucleotidyltransferase</keyword>
<keyword evidence="2" id="KW-0808">Transferase</keyword>
<evidence type="ECO:0000313" key="2">
    <source>
        <dbReference type="EMBL" id="TYS49232.1"/>
    </source>
</evidence>
<accession>A0A5D4RIL7</accession>
<evidence type="ECO:0000313" key="3">
    <source>
        <dbReference type="Proteomes" id="UP000322139"/>
    </source>
</evidence>
<dbReference type="InterPro" id="IPR036397">
    <property type="entry name" value="RNaseH_sf"/>
</dbReference>
<sequence length="218" mass="25176">MKYKLEWLYRLKGTDGIRFTSDWMDGETALELGGDLEKGGKALDLEFFDEMGTGWSLKEMRKLLAEVEAEPHDITVYFDGGFNKDTYQAGLGAVIYYKQGKKKFRIRANERISEMETNNEAEYAAMHYAVTLLEEMGAHHMTCRFLGDSQVVLKQLEGEWPCYEESLNRWLDRIEEKIKKLGLEPKYEPVPRSENKEADKLASQALEGKLINSRMQII</sequence>
<dbReference type="EMBL" id="VTER01000004">
    <property type="protein sequence ID" value="TYS49232.1"/>
    <property type="molecule type" value="Genomic_DNA"/>
</dbReference>